<dbReference type="Proteomes" id="UP000515349">
    <property type="component" value="Chromosome"/>
</dbReference>
<evidence type="ECO:0000313" key="4">
    <source>
        <dbReference type="Proteomes" id="UP000539710"/>
    </source>
</evidence>
<dbReference type="AlphaFoldDB" id="A0A7D7LQR8"/>
<name>A0A7D7LQR8_9FLAO</name>
<protein>
    <submittedName>
        <fullName evidence="2">Uncharacterized protein</fullName>
    </submittedName>
</protein>
<gene>
    <name evidence="2" type="ORF">H1R16_01285</name>
    <name evidence="1" type="ORF">H2507_01985</name>
</gene>
<dbReference type="KEGG" id="cbau:H1R16_01285"/>
<accession>A0A7D7LQR8</accession>
<reference evidence="4" key="2">
    <citation type="submission" date="2020-07" db="EMBL/GenBank/DDBJ databases">
        <title>Flavobacterium sp. xlx-214.</title>
        <authorList>
            <person name="Yang C."/>
        </authorList>
    </citation>
    <scope>NUCLEOTIDE SEQUENCE [LARGE SCALE GENOMIC DNA]</scope>
    <source>
        <strain evidence="4">CX-624</strain>
    </source>
</reference>
<proteinExistence type="predicted"/>
<evidence type="ECO:0000313" key="1">
    <source>
        <dbReference type="EMBL" id="MBA5245930.1"/>
    </source>
</evidence>
<reference evidence="1" key="3">
    <citation type="submission" date="2020-07" db="EMBL/GenBank/DDBJ databases">
        <authorList>
            <person name="Yang C."/>
        </authorList>
    </citation>
    <scope>NUCLEOTIDE SEQUENCE</scope>
    <source>
        <strain evidence="1">Cx-624</strain>
    </source>
</reference>
<dbReference type="EMBL" id="JACEUX010000001">
    <property type="protein sequence ID" value="MBA5245930.1"/>
    <property type="molecule type" value="Genomic_DNA"/>
</dbReference>
<keyword evidence="4" id="KW-1185">Reference proteome</keyword>
<evidence type="ECO:0000313" key="2">
    <source>
        <dbReference type="EMBL" id="QMS98674.1"/>
    </source>
</evidence>
<sequence length="121" mass="13795">MTSTNYIGFFQRRDVLLKAVNSFGVAGFKPEALIAQDSEDYPLMLSVKLNDEYDLQMASNIFKFYGVTHVDEISGRIDNADELRRIISIHSRQQIYSPKGSGAHKHFHEGMNAEIQSFHNE</sequence>
<dbReference type="EMBL" id="CP059472">
    <property type="protein sequence ID" value="QMS98674.1"/>
    <property type="molecule type" value="Genomic_DNA"/>
</dbReference>
<evidence type="ECO:0000313" key="3">
    <source>
        <dbReference type="Proteomes" id="UP000515349"/>
    </source>
</evidence>
<reference evidence="2 3" key="1">
    <citation type="submission" date="2020-07" db="EMBL/GenBank/DDBJ databases">
        <title>Chryseobacterium sp.cx-624.</title>
        <authorList>
            <person name="Yang C."/>
        </authorList>
    </citation>
    <scope>NUCLEOTIDE SEQUENCE [LARGE SCALE GENOMIC DNA]</scope>
    <source>
        <strain evidence="2">Cx-624</strain>
        <strain evidence="3">cx-624</strain>
    </source>
</reference>
<dbReference type="RefSeq" id="WP_181886040.1">
    <property type="nucleotide sequence ID" value="NZ_CP059472.1"/>
</dbReference>
<organism evidence="2 3">
    <name type="scientific">Marnyiella aurantia</name>
    <dbReference type="NCBI Taxonomy" id="2758037"/>
    <lineage>
        <taxon>Bacteria</taxon>
        <taxon>Pseudomonadati</taxon>
        <taxon>Bacteroidota</taxon>
        <taxon>Flavobacteriia</taxon>
        <taxon>Flavobacteriales</taxon>
        <taxon>Weeksellaceae</taxon>
        <taxon>Marnyiella</taxon>
    </lineage>
</organism>
<dbReference type="Proteomes" id="UP000539710">
    <property type="component" value="Unassembled WGS sequence"/>
</dbReference>